<dbReference type="InterPro" id="IPR000157">
    <property type="entry name" value="TIR_dom"/>
</dbReference>
<dbReference type="PRINTS" id="PR00364">
    <property type="entry name" value="DISEASERSIST"/>
</dbReference>
<dbReference type="GO" id="GO:0007165">
    <property type="term" value="P:signal transduction"/>
    <property type="evidence" value="ECO:0007669"/>
    <property type="project" value="InterPro"/>
</dbReference>
<dbReference type="EMBL" id="OIVN01002111">
    <property type="protein sequence ID" value="SPD00621.1"/>
    <property type="molecule type" value="Genomic_DNA"/>
</dbReference>
<keyword evidence="1" id="KW-0433">Leucine-rich repeat</keyword>
<organism evidence="6">
    <name type="scientific">Fagus sylvatica</name>
    <name type="common">Beechnut</name>
    <dbReference type="NCBI Taxonomy" id="28930"/>
    <lineage>
        <taxon>Eukaryota</taxon>
        <taxon>Viridiplantae</taxon>
        <taxon>Streptophyta</taxon>
        <taxon>Embryophyta</taxon>
        <taxon>Tracheophyta</taxon>
        <taxon>Spermatophyta</taxon>
        <taxon>Magnoliopsida</taxon>
        <taxon>eudicotyledons</taxon>
        <taxon>Gunneridae</taxon>
        <taxon>Pentapetalae</taxon>
        <taxon>rosids</taxon>
        <taxon>fabids</taxon>
        <taxon>Fagales</taxon>
        <taxon>Fagaceae</taxon>
        <taxon>Fagus</taxon>
    </lineage>
</organism>
<proteinExistence type="predicted"/>
<dbReference type="AlphaFoldDB" id="A0A2N9GMR3"/>
<keyword evidence="2" id="KW-0677">Repeat</keyword>
<keyword evidence="4" id="KW-0520">NAD</keyword>
<evidence type="ECO:0000256" key="3">
    <source>
        <dbReference type="ARBA" id="ARBA00022821"/>
    </source>
</evidence>
<dbReference type="Pfam" id="PF23598">
    <property type="entry name" value="LRR_14"/>
    <property type="match status" value="1"/>
</dbReference>
<dbReference type="PANTHER" id="PTHR11017:SF559">
    <property type="entry name" value="DISEASE RESISTANCE PROTEIN CHL1"/>
    <property type="match status" value="1"/>
</dbReference>
<dbReference type="SUPFAM" id="SSF52200">
    <property type="entry name" value="Toll/Interleukin receptor TIR domain"/>
    <property type="match status" value="1"/>
</dbReference>
<evidence type="ECO:0000256" key="2">
    <source>
        <dbReference type="ARBA" id="ARBA00022737"/>
    </source>
</evidence>
<dbReference type="SMART" id="SM00255">
    <property type="entry name" value="TIR"/>
    <property type="match status" value="1"/>
</dbReference>
<dbReference type="InterPro" id="IPR027417">
    <property type="entry name" value="P-loop_NTPase"/>
</dbReference>
<evidence type="ECO:0000259" key="5">
    <source>
        <dbReference type="PROSITE" id="PS50104"/>
    </source>
</evidence>
<dbReference type="Pfam" id="PF00931">
    <property type="entry name" value="NB-ARC"/>
    <property type="match status" value="1"/>
</dbReference>
<evidence type="ECO:0000256" key="4">
    <source>
        <dbReference type="ARBA" id="ARBA00023027"/>
    </source>
</evidence>
<dbReference type="GO" id="GO:0043531">
    <property type="term" value="F:ADP binding"/>
    <property type="evidence" value="ECO:0007669"/>
    <property type="project" value="InterPro"/>
</dbReference>
<dbReference type="InterPro" id="IPR002182">
    <property type="entry name" value="NB-ARC"/>
</dbReference>
<dbReference type="Gene3D" id="1.10.8.430">
    <property type="entry name" value="Helical domain of apoptotic protease-activating factors"/>
    <property type="match status" value="1"/>
</dbReference>
<dbReference type="GO" id="GO:0006952">
    <property type="term" value="P:defense response"/>
    <property type="evidence" value="ECO:0007669"/>
    <property type="project" value="UniProtKB-KW"/>
</dbReference>
<dbReference type="PANTHER" id="PTHR11017">
    <property type="entry name" value="LEUCINE-RICH REPEAT-CONTAINING PROTEIN"/>
    <property type="match status" value="1"/>
</dbReference>
<dbReference type="InterPro" id="IPR003591">
    <property type="entry name" value="Leu-rich_rpt_typical-subtyp"/>
</dbReference>
<dbReference type="Pfam" id="PF01582">
    <property type="entry name" value="TIR"/>
    <property type="match status" value="1"/>
</dbReference>
<name>A0A2N9GMR3_FAGSY</name>
<dbReference type="Gene3D" id="3.40.50.10140">
    <property type="entry name" value="Toll/interleukin-1 receptor homology (TIR) domain"/>
    <property type="match status" value="1"/>
</dbReference>
<dbReference type="SMART" id="SM00369">
    <property type="entry name" value="LRR_TYP"/>
    <property type="match status" value="4"/>
</dbReference>
<evidence type="ECO:0000313" key="6">
    <source>
        <dbReference type="EMBL" id="SPD00621.1"/>
    </source>
</evidence>
<protein>
    <recommendedName>
        <fullName evidence="5">TIR domain-containing protein</fullName>
    </recommendedName>
</protein>
<dbReference type="Gene3D" id="3.40.50.300">
    <property type="entry name" value="P-loop containing nucleotide triphosphate hydrolases"/>
    <property type="match status" value="1"/>
</dbReference>
<dbReference type="PROSITE" id="PS50104">
    <property type="entry name" value="TIR"/>
    <property type="match status" value="1"/>
</dbReference>
<dbReference type="InterPro" id="IPR055414">
    <property type="entry name" value="LRR_R13L4/SHOC2-like"/>
</dbReference>
<dbReference type="SUPFAM" id="SSF52058">
    <property type="entry name" value="L domain-like"/>
    <property type="match status" value="1"/>
</dbReference>
<dbReference type="FunFam" id="3.40.50.10140:FF:000007">
    <property type="entry name" value="Disease resistance protein (TIR-NBS-LRR class)"/>
    <property type="match status" value="1"/>
</dbReference>
<accession>A0A2N9GMR3</accession>
<reference evidence="6" key="1">
    <citation type="submission" date="2018-02" db="EMBL/GenBank/DDBJ databases">
        <authorList>
            <person name="Cohen D.B."/>
            <person name="Kent A.D."/>
        </authorList>
    </citation>
    <scope>NUCLEOTIDE SEQUENCE</scope>
</reference>
<sequence>MATQTASSSSSSWKYDVFLSFCGVDTRKNFTDHLYTALKEKGIVTFRDDEKLERGKTISLELLKAIEESKYAIIVLSSNYASSRWCLIELAKIVGCLKENRLTVLPVFHYVDPSDVRNQTGTLIEAFARHEKDPKINIQDVQEWKAALKEVGNISGWHLHDRHESIIIQEILGRIFNELNRKFSSASKDLVGIASRVEEMLGLCLSEGLGGVRFVGICGMGGIGKTTLAQEIYERISGNFEASSFIDNVREETKNQGLVSLQKQLLCKILVEKEINIWDLRGGIDLIRNRLRNKKVLIVLDDVDGEKQLEALAGKHDWFGVGSRIIVTSRDSHLLRRHGVDDVFTTKGLNNDEALELFSWRAFKKPHPEENYVDLSKDFVNYTNGLPLALKVLGSLLFGRSMDAWKSARDQLKIMGKEIVRRESPKELGGRSRLWLYEDALHVLKNSRGTEAVEGIMYLIETPEFSGIPNLKQLILQRCTRLSKIHASLGNLKRLIRLDLNGCKRLESLPHKINLESLEVFTLSGCSRLKKFPEIVGNMSCLSELYLNETAIKTLPVEHLTSLITLDLRHCKNLSSLPNAICSLTSLKTLALSGCSKLDELPENLGNIKGLEELDVSGTAITRLPSSVVLLKNLKVLSLCGCEGLSSESSKNLLSFPLMRRRRPDPMSMLEHSLSGLWSLTELNLSYCNLRAIPDVFVHLSSLIELNLNGNNFVCLPKSIIRLSKLKDLYLSGCTDLRLLPELPLNIEFIAAAECTSLETLSIRPEDDFLPKLYLVNCLKLIENQGYDDCC</sequence>
<dbReference type="GO" id="GO:0051707">
    <property type="term" value="P:response to other organism"/>
    <property type="evidence" value="ECO:0007669"/>
    <property type="project" value="UniProtKB-ARBA"/>
</dbReference>
<dbReference type="InterPro" id="IPR042197">
    <property type="entry name" value="Apaf_helical"/>
</dbReference>
<feature type="domain" description="TIR" evidence="5">
    <location>
        <begin position="13"/>
        <end position="179"/>
    </location>
</feature>
<dbReference type="InterPro" id="IPR032675">
    <property type="entry name" value="LRR_dom_sf"/>
</dbReference>
<dbReference type="SUPFAM" id="SSF52540">
    <property type="entry name" value="P-loop containing nucleoside triphosphate hydrolases"/>
    <property type="match status" value="1"/>
</dbReference>
<dbReference type="Gene3D" id="3.80.10.10">
    <property type="entry name" value="Ribonuclease Inhibitor"/>
    <property type="match status" value="2"/>
</dbReference>
<keyword evidence="3" id="KW-0611">Plant defense</keyword>
<dbReference type="InterPro" id="IPR035897">
    <property type="entry name" value="Toll_tir_struct_dom_sf"/>
</dbReference>
<evidence type="ECO:0000256" key="1">
    <source>
        <dbReference type="ARBA" id="ARBA00022614"/>
    </source>
</evidence>
<gene>
    <name evidence="6" type="ORF">FSB_LOCUS28503</name>
</gene>
<dbReference type="InterPro" id="IPR044974">
    <property type="entry name" value="Disease_R_plants"/>
</dbReference>